<feature type="domain" description="SPOR" evidence="3">
    <location>
        <begin position="135"/>
        <end position="212"/>
    </location>
</feature>
<dbReference type="InterPro" id="IPR036680">
    <property type="entry name" value="SPOR-like_sf"/>
</dbReference>
<dbReference type="PROSITE" id="PS51724">
    <property type="entry name" value="SPOR"/>
    <property type="match status" value="1"/>
</dbReference>
<dbReference type="EMBL" id="CAADFL010000063">
    <property type="protein sequence ID" value="VFK08221.1"/>
    <property type="molecule type" value="Genomic_DNA"/>
</dbReference>
<keyword evidence="2" id="KW-0472">Membrane</keyword>
<dbReference type="AlphaFoldDB" id="A0A450SA07"/>
<dbReference type="EMBL" id="CAADFA010000041">
    <property type="protein sequence ID" value="VFJ47119.1"/>
    <property type="molecule type" value="Genomic_DNA"/>
</dbReference>
<keyword evidence="2" id="KW-0812">Transmembrane</keyword>
<organism evidence="5">
    <name type="scientific">Candidatus Kentrum sp. FM</name>
    <dbReference type="NCBI Taxonomy" id="2126340"/>
    <lineage>
        <taxon>Bacteria</taxon>
        <taxon>Pseudomonadati</taxon>
        <taxon>Pseudomonadota</taxon>
        <taxon>Gammaproteobacteria</taxon>
        <taxon>Candidatus Kentrum</taxon>
    </lineage>
</organism>
<keyword evidence="2" id="KW-1133">Transmembrane helix</keyword>
<dbReference type="PANTHER" id="PTHR38687:SF1">
    <property type="entry name" value="CELL DIVISION PROTEIN DEDD"/>
    <property type="match status" value="1"/>
</dbReference>
<gene>
    <name evidence="5" type="ORF">BECKFM1743A_GA0114220_100645</name>
    <name evidence="6" type="ORF">BECKFM1743B_GA0114221_100634</name>
    <name evidence="4" type="ORF">BECKFM1743C_GA0114222_1004113</name>
</gene>
<evidence type="ECO:0000256" key="1">
    <source>
        <dbReference type="SAM" id="MobiDB-lite"/>
    </source>
</evidence>
<dbReference type="Pfam" id="PF05036">
    <property type="entry name" value="SPOR"/>
    <property type="match status" value="1"/>
</dbReference>
<sequence length="216" mass="24257">MEQQLKHRLIGATVLVSLGVIFIPIILSPPERANEMSIDVFSPLEHNTRRSRIRPAEEFEWPPAEEIADIEPERPVVPFSQTRPSTTKPVVKVTRQEVRARTPPPDTIAREKKVLPRDEPSKTALASAESESSKESALKAWAVQVGSFSEQRNALGLRDRLRAKGYRAFVKSIEADGNTRVFVGPTLRRDDALRAHEKLYSDLNIKGLVIRYSGGR</sequence>
<dbReference type="Gene3D" id="3.30.70.1070">
    <property type="entry name" value="Sporulation related repeat"/>
    <property type="match status" value="1"/>
</dbReference>
<dbReference type="EMBL" id="CAADEZ010000064">
    <property type="protein sequence ID" value="VFJ48894.1"/>
    <property type="molecule type" value="Genomic_DNA"/>
</dbReference>
<evidence type="ECO:0000256" key="2">
    <source>
        <dbReference type="SAM" id="Phobius"/>
    </source>
</evidence>
<dbReference type="GO" id="GO:0042834">
    <property type="term" value="F:peptidoglycan binding"/>
    <property type="evidence" value="ECO:0007669"/>
    <property type="project" value="InterPro"/>
</dbReference>
<dbReference type="GO" id="GO:0032153">
    <property type="term" value="C:cell division site"/>
    <property type="evidence" value="ECO:0007669"/>
    <property type="project" value="TreeGrafter"/>
</dbReference>
<accession>A0A450SA07</accession>
<feature type="compositionally biased region" description="Basic and acidic residues" evidence="1">
    <location>
        <begin position="108"/>
        <end position="121"/>
    </location>
</feature>
<dbReference type="GO" id="GO:0032506">
    <property type="term" value="P:cytokinetic process"/>
    <property type="evidence" value="ECO:0007669"/>
    <property type="project" value="TreeGrafter"/>
</dbReference>
<reference evidence="5" key="1">
    <citation type="submission" date="2019-02" db="EMBL/GenBank/DDBJ databases">
        <authorList>
            <person name="Gruber-Vodicka R. H."/>
            <person name="Seah K. B. B."/>
        </authorList>
    </citation>
    <scope>NUCLEOTIDE SEQUENCE</scope>
    <source>
        <strain evidence="5">BECK_BZ163</strain>
        <strain evidence="6">BECK_BZ164</strain>
        <strain evidence="4">BECK_BZ165</strain>
    </source>
</reference>
<dbReference type="InterPro" id="IPR007730">
    <property type="entry name" value="SPOR-like_dom"/>
</dbReference>
<evidence type="ECO:0000313" key="5">
    <source>
        <dbReference type="EMBL" id="VFJ48894.1"/>
    </source>
</evidence>
<dbReference type="InterPro" id="IPR052521">
    <property type="entry name" value="Cell_div_SPOR-domain"/>
</dbReference>
<dbReference type="GO" id="GO:0030428">
    <property type="term" value="C:cell septum"/>
    <property type="evidence" value="ECO:0007669"/>
    <property type="project" value="TreeGrafter"/>
</dbReference>
<evidence type="ECO:0000313" key="4">
    <source>
        <dbReference type="EMBL" id="VFJ47119.1"/>
    </source>
</evidence>
<feature type="transmembrane region" description="Helical" evidence="2">
    <location>
        <begin position="9"/>
        <end position="27"/>
    </location>
</feature>
<protein>
    <submittedName>
        <fullName evidence="5">DedD protein</fullName>
    </submittedName>
</protein>
<dbReference type="SUPFAM" id="SSF110997">
    <property type="entry name" value="Sporulation related repeat"/>
    <property type="match status" value="1"/>
</dbReference>
<dbReference type="PANTHER" id="PTHR38687">
    <property type="entry name" value="CELL DIVISION PROTEIN DEDD-RELATED"/>
    <property type="match status" value="1"/>
</dbReference>
<feature type="region of interest" description="Disordered" evidence="1">
    <location>
        <begin position="98"/>
        <end position="131"/>
    </location>
</feature>
<evidence type="ECO:0000259" key="3">
    <source>
        <dbReference type="PROSITE" id="PS51724"/>
    </source>
</evidence>
<name>A0A450SA07_9GAMM</name>
<proteinExistence type="predicted"/>
<evidence type="ECO:0000313" key="6">
    <source>
        <dbReference type="EMBL" id="VFK08221.1"/>
    </source>
</evidence>